<dbReference type="Proteomes" id="UP000548326">
    <property type="component" value="Unassembled WGS sequence"/>
</dbReference>
<keyword evidence="5 7" id="KW-1133">Transmembrane helix</keyword>
<sequence length="353" mass="40509">MKFNQESAQDAPQNITWINNLRLIAMFAVVVLHTASPLLFYHEGNSMQDWLVADIYNALVRFAVPVFVMITGALLLHRDYELGDFLKKRLGRLILPFLFWSTVYVLYRCYNEEFAFTDSVWANTRLILLQFQTGAYYHLWYVYLLIGLYLFIPVIGKFVKQASEKELLYFLGIWFITVLVSKPYLSSFDTAIDLHNFTGYIGYLILGYYLTYKKFHIRGLVYIAAASFIVIALIIIAGTHYLLLKNHDLSTFFYEPISPFIILLSASAFLTAKHTVVKLNPALNKIAQNAGQFTLGIYFSHALILTLFDLTEINYAIFTPVLSIPAIAVSCFLLSWLLVYVMSKIPFIKRLVG</sequence>
<evidence type="ECO:0000313" key="9">
    <source>
        <dbReference type="EMBL" id="MBB6126077.1"/>
    </source>
</evidence>
<reference evidence="9 10" key="1">
    <citation type="submission" date="2020-08" db="EMBL/GenBank/DDBJ databases">
        <title>Genomic Encyclopedia of Type Strains, Phase IV (KMG-V): Genome sequencing to study the core and pangenomes of soil and plant-associated prokaryotes.</title>
        <authorList>
            <person name="Whitman W."/>
        </authorList>
    </citation>
    <scope>NUCLEOTIDE SEQUENCE [LARGE SCALE GENOMIC DNA]</scope>
    <source>
        <strain evidence="9 10">MP601</strain>
    </source>
</reference>
<evidence type="ECO:0000256" key="6">
    <source>
        <dbReference type="ARBA" id="ARBA00023136"/>
    </source>
</evidence>
<dbReference type="PANTHER" id="PTHR40074:SF2">
    <property type="entry name" value="O-ACETYLTRANSFERASE WECH"/>
    <property type="match status" value="1"/>
</dbReference>
<feature type="transmembrane region" description="Helical" evidence="7">
    <location>
        <begin position="167"/>
        <end position="185"/>
    </location>
</feature>
<feature type="transmembrane region" description="Helical" evidence="7">
    <location>
        <begin position="293"/>
        <end position="311"/>
    </location>
</feature>
<name>A0A841J5L0_9SPHI</name>
<dbReference type="GO" id="GO:0009246">
    <property type="term" value="P:enterobacterial common antigen biosynthetic process"/>
    <property type="evidence" value="ECO:0007669"/>
    <property type="project" value="TreeGrafter"/>
</dbReference>
<dbReference type="GO" id="GO:0005886">
    <property type="term" value="C:plasma membrane"/>
    <property type="evidence" value="ECO:0007669"/>
    <property type="project" value="UniProtKB-SubCell"/>
</dbReference>
<evidence type="ECO:0000256" key="2">
    <source>
        <dbReference type="ARBA" id="ARBA00007400"/>
    </source>
</evidence>
<feature type="transmembrane region" description="Helical" evidence="7">
    <location>
        <begin position="89"/>
        <end position="107"/>
    </location>
</feature>
<evidence type="ECO:0000313" key="10">
    <source>
        <dbReference type="Proteomes" id="UP000548326"/>
    </source>
</evidence>
<keyword evidence="4 7" id="KW-0812">Transmembrane</keyword>
<dbReference type="GO" id="GO:0016413">
    <property type="term" value="F:O-acetyltransferase activity"/>
    <property type="evidence" value="ECO:0007669"/>
    <property type="project" value="TreeGrafter"/>
</dbReference>
<dbReference type="InterPro" id="IPR002656">
    <property type="entry name" value="Acyl_transf_3_dom"/>
</dbReference>
<dbReference type="AlphaFoldDB" id="A0A841J5L0"/>
<feature type="transmembrane region" description="Helical" evidence="7">
    <location>
        <begin position="21"/>
        <end position="40"/>
    </location>
</feature>
<feature type="transmembrane region" description="Helical" evidence="7">
    <location>
        <begin position="55"/>
        <end position="77"/>
    </location>
</feature>
<keyword evidence="9" id="KW-0012">Acyltransferase</keyword>
<comment type="subcellular location">
    <subcellularLocation>
        <location evidence="1">Cell membrane</location>
        <topology evidence="1">Multi-pass membrane protein</topology>
    </subcellularLocation>
</comment>
<evidence type="ECO:0000256" key="3">
    <source>
        <dbReference type="ARBA" id="ARBA00022475"/>
    </source>
</evidence>
<feature type="transmembrane region" description="Helical" evidence="7">
    <location>
        <begin position="253"/>
        <end position="272"/>
    </location>
</feature>
<comment type="similarity">
    <text evidence="2">Belongs to the acyltransferase 3 family.</text>
</comment>
<comment type="caution">
    <text evidence="9">The sequence shown here is derived from an EMBL/GenBank/DDBJ whole genome shotgun (WGS) entry which is preliminary data.</text>
</comment>
<dbReference type="Pfam" id="PF01757">
    <property type="entry name" value="Acyl_transf_3"/>
    <property type="match status" value="1"/>
</dbReference>
<feature type="transmembrane region" description="Helical" evidence="7">
    <location>
        <begin position="197"/>
        <end position="212"/>
    </location>
</feature>
<dbReference type="EMBL" id="JACHCA010000001">
    <property type="protein sequence ID" value="MBB6126077.1"/>
    <property type="molecule type" value="Genomic_DNA"/>
</dbReference>
<keyword evidence="6 7" id="KW-0472">Membrane</keyword>
<evidence type="ECO:0000256" key="4">
    <source>
        <dbReference type="ARBA" id="ARBA00022692"/>
    </source>
</evidence>
<accession>A0A841J5L0</accession>
<evidence type="ECO:0000256" key="5">
    <source>
        <dbReference type="ARBA" id="ARBA00022989"/>
    </source>
</evidence>
<feature type="transmembrane region" description="Helical" evidence="7">
    <location>
        <begin position="219"/>
        <end position="241"/>
    </location>
</feature>
<protein>
    <submittedName>
        <fullName evidence="9">Surface polysaccharide O-acyltransferase-like enzyme</fullName>
    </submittedName>
</protein>
<organism evidence="9 10">
    <name type="scientific">Mucilaginibacter lappiensis</name>
    <dbReference type="NCBI Taxonomy" id="354630"/>
    <lineage>
        <taxon>Bacteria</taxon>
        <taxon>Pseudomonadati</taxon>
        <taxon>Bacteroidota</taxon>
        <taxon>Sphingobacteriia</taxon>
        <taxon>Sphingobacteriales</taxon>
        <taxon>Sphingobacteriaceae</taxon>
        <taxon>Mucilaginibacter</taxon>
    </lineage>
</organism>
<feature type="domain" description="Acyltransferase 3" evidence="8">
    <location>
        <begin position="16"/>
        <end position="339"/>
    </location>
</feature>
<feature type="transmembrane region" description="Helical" evidence="7">
    <location>
        <begin position="317"/>
        <end position="341"/>
    </location>
</feature>
<feature type="transmembrane region" description="Helical" evidence="7">
    <location>
        <begin position="135"/>
        <end position="155"/>
    </location>
</feature>
<keyword evidence="3" id="KW-1003">Cell membrane</keyword>
<evidence type="ECO:0000256" key="7">
    <source>
        <dbReference type="SAM" id="Phobius"/>
    </source>
</evidence>
<proteinExistence type="inferred from homology"/>
<dbReference type="RefSeq" id="WP_183585029.1">
    <property type="nucleotide sequence ID" value="NZ_JACHCA010000001.1"/>
</dbReference>
<gene>
    <name evidence="9" type="ORF">HDF22_000178</name>
</gene>
<evidence type="ECO:0000256" key="1">
    <source>
        <dbReference type="ARBA" id="ARBA00004651"/>
    </source>
</evidence>
<evidence type="ECO:0000259" key="8">
    <source>
        <dbReference type="Pfam" id="PF01757"/>
    </source>
</evidence>
<dbReference type="PANTHER" id="PTHR40074">
    <property type="entry name" value="O-ACETYLTRANSFERASE WECH"/>
    <property type="match status" value="1"/>
</dbReference>
<keyword evidence="9" id="KW-0808">Transferase</keyword>